<accession>A0A371FB22</accession>
<name>A0A371FB22_MUCPR</name>
<sequence>MEDHDNINQMFGRFQKIINNLRFLGKTYDNYNHIIKILQNLKKLPMEEILGTLKVHEIELNEDEGRRKGKSIALKAQKAPKRSSSKAFKVEESCEEAYDMKKKNLIKTSSLLFQGRSTLYGKPKEDLDERTTLEGTQRS</sequence>
<evidence type="ECO:0000313" key="2">
    <source>
        <dbReference type="Proteomes" id="UP000257109"/>
    </source>
</evidence>
<dbReference type="EMBL" id="QJKJ01009821">
    <property type="protein sequence ID" value="RDX75498.1"/>
    <property type="molecule type" value="Genomic_DNA"/>
</dbReference>
<evidence type="ECO:0000313" key="1">
    <source>
        <dbReference type="EMBL" id="RDX75498.1"/>
    </source>
</evidence>
<dbReference type="Proteomes" id="UP000257109">
    <property type="component" value="Unassembled WGS sequence"/>
</dbReference>
<organism evidence="1 2">
    <name type="scientific">Mucuna pruriens</name>
    <name type="common">Velvet bean</name>
    <name type="synonym">Dolichos pruriens</name>
    <dbReference type="NCBI Taxonomy" id="157652"/>
    <lineage>
        <taxon>Eukaryota</taxon>
        <taxon>Viridiplantae</taxon>
        <taxon>Streptophyta</taxon>
        <taxon>Embryophyta</taxon>
        <taxon>Tracheophyta</taxon>
        <taxon>Spermatophyta</taxon>
        <taxon>Magnoliopsida</taxon>
        <taxon>eudicotyledons</taxon>
        <taxon>Gunneridae</taxon>
        <taxon>Pentapetalae</taxon>
        <taxon>rosids</taxon>
        <taxon>fabids</taxon>
        <taxon>Fabales</taxon>
        <taxon>Fabaceae</taxon>
        <taxon>Papilionoideae</taxon>
        <taxon>50 kb inversion clade</taxon>
        <taxon>NPAAA clade</taxon>
        <taxon>indigoferoid/millettioid clade</taxon>
        <taxon>Phaseoleae</taxon>
        <taxon>Mucuna</taxon>
    </lineage>
</organism>
<proteinExistence type="predicted"/>
<gene>
    <name evidence="1" type="ORF">CR513_44607</name>
</gene>
<dbReference type="AlphaFoldDB" id="A0A371FB22"/>
<protein>
    <recommendedName>
        <fullName evidence="3">Copia protein</fullName>
    </recommendedName>
</protein>
<reference evidence="1" key="1">
    <citation type="submission" date="2018-05" db="EMBL/GenBank/DDBJ databases">
        <title>Draft genome of Mucuna pruriens seed.</title>
        <authorList>
            <person name="Nnadi N.E."/>
            <person name="Vos R."/>
            <person name="Hasami M.H."/>
            <person name="Devisetty U.K."/>
            <person name="Aguiy J.C."/>
        </authorList>
    </citation>
    <scope>NUCLEOTIDE SEQUENCE [LARGE SCALE GENOMIC DNA]</scope>
    <source>
        <strain evidence="1">JCA_2017</strain>
    </source>
</reference>
<keyword evidence="2" id="KW-1185">Reference proteome</keyword>
<comment type="caution">
    <text evidence="1">The sequence shown here is derived from an EMBL/GenBank/DDBJ whole genome shotgun (WGS) entry which is preliminary data.</text>
</comment>
<feature type="non-terminal residue" evidence="1">
    <location>
        <position position="1"/>
    </location>
</feature>
<evidence type="ECO:0008006" key="3">
    <source>
        <dbReference type="Google" id="ProtNLM"/>
    </source>
</evidence>